<dbReference type="GO" id="GO:0005765">
    <property type="term" value="C:lysosomal membrane"/>
    <property type="evidence" value="ECO:0007669"/>
    <property type="project" value="UniProtKB-SubCell"/>
</dbReference>
<keyword evidence="4" id="KW-0458">Lysosome</keyword>
<dbReference type="InterPro" id="IPR019320">
    <property type="entry name" value="BORCS8"/>
</dbReference>
<dbReference type="GO" id="GO:0099078">
    <property type="term" value="C:BORC complex"/>
    <property type="evidence" value="ECO:0007669"/>
    <property type="project" value="TreeGrafter"/>
</dbReference>
<keyword evidence="3" id="KW-0472">Membrane</keyword>
<evidence type="ECO:0000256" key="3">
    <source>
        <dbReference type="ARBA" id="ARBA00023136"/>
    </source>
</evidence>
<evidence type="ECO:0000256" key="1">
    <source>
        <dbReference type="ARBA" id="ARBA00004656"/>
    </source>
</evidence>
<comment type="similarity">
    <text evidence="2">Belongs to the BORCS8 family.</text>
</comment>
<evidence type="ECO:0000256" key="2">
    <source>
        <dbReference type="ARBA" id="ARBA00010463"/>
    </source>
</evidence>
<sequence>MSEDLMVSKELRSRCKMLSEKLSESVHVVDHDPSMALYRLQEHSNKTLPNLVQTKYKIMQTNSSLQGACFDLDNANQTIERMKNTIPTFEHIHEMLRNCLFYKQQLDYETSRSDMPTKEGNLNKSKSYHGSASRGKPSTN</sequence>
<evidence type="ECO:0000313" key="7">
    <source>
        <dbReference type="WBParaSite" id="ACRNAN_scaffold8886.g20082.t1"/>
    </source>
</evidence>
<dbReference type="Pfam" id="PF10167">
    <property type="entry name" value="BORCS8"/>
    <property type="match status" value="1"/>
</dbReference>
<organism evidence="6 7">
    <name type="scientific">Acrobeloides nanus</name>
    <dbReference type="NCBI Taxonomy" id="290746"/>
    <lineage>
        <taxon>Eukaryota</taxon>
        <taxon>Metazoa</taxon>
        <taxon>Ecdysozoa</taxon>
        <taxon>Nematoda</taxon>
        <taxon>Chromadorea</taxon>
        <taxon>Rhabditida</taxon>
        <taxon>Tylenchina</taxon>
        <taxon>Cephalobomorpha</taxon>
        <taxon>Cephaloboidea</taxon>
        <taxon>Cephalobidae</taxon>
        <taxon>Acrobeloides</taxon>
    </lineage>
</organism>
<feature type="region of interest" description="Disordered" evidence="5">
    <location>
        <begin position="111"/>
        <end position="140"/>
    </location>
</feature>
<evidence type="ECO:0000256" key="5">
    <source>
        <dbReference type="SAM" id="MobiDB-lite"/>
    </source>
</evidence>
<feature type="compositionally biased region" description="Polar residues" evidence="5">
    <location>
        <begin position="120"/>
        <end position="140"/>
    </location>
</feature>
<reference evidence="7" key="1">
    <citation type="submission" date="2022-11" db="UniProtKB">
        <authorList>
            <consortium name="WormBaseParasite"/>
        </authorList>
    </citation>
    <scope>IDENTIFICATION</scope>
</reference>
<protein>
    <submittedName>
        <fullName evidence="7">BLOC-1-related complex subunit 8</fullName>
    </submittedName>
</protein>
<dbReference type="AlphaFoldDB" id="A0A914EKU2"/>
<comment type="subcellular location">
    <subcellularLocation>
        <location evidence="1">Lysosome membrane</location>
    </subcellularLocation>
</comment>
<keyword evidence="6" id="KW-1185">Reference proteome</keyword>
<evidence type="ECO:0000256" key="4">
    <source>
        <dbReference type="ARBA" id="ARBA00023228"/>
    </source>
</evidence>
<dbReference type="PANTHER" id="PTHR21146:SF0">
    <property type="entry name" value="BLOC-1-RELATED COMPLEX SUBUNIT 8"/>
    <property type="match status" value="1"/>
</dbReference>
<proteinExistence type="inferred from homology"/>
<evidence type="ECO:0000313" key="6">
    <source>
        <dbReference type="Proteomes" id="UP000887540"/>
    </source>
</evidence>
<dbReference type="Proteomes" id="UP000887540">
    <property type="component" value="Unplaced"/>
</dbReference>
<dbReference type="WBParaSite" id="ACRNAN_scaffold8886.g20082.t1">
    <property type="protein sequence ID" value="ACRNAN_scaffold8886.g20082.t1"/>
    <property type="gene ID" value="ACRNAN_scaffold8886.g20082"/>
</dbReference>
<accession>A0A914EKU2</accession>
<dbReference type="PANTHER" id="PTHR21146">
    <property type="entry name" value="MEF2B PROTEIN"/>
    <property type="match status" value="1"/>
</dbReference>
<name>A0A914EKU2_9BILA</name>